<evidence type="ECO:0000313" key="1">
    <source>
        <dbReference type="EMBL" id="KPV54404.1"/>
    </source>
</evidence>
<keyword evidence="2" id="KW-1185">Reference proteome</keyword>
<dbReference type="AlphaFoldDB" id="A0A0P9FCG7"/>
<reference evidence="1 2" key="1">
    <citation type="submission" date="2015-09" db="EMBL/GenBank/DDBJ databases">
        <title>Draft genome sequence of Kouleothrix aurantiaca JCM 19913.</title>
        <authorList>
            <person name="Hemp J."/>
        </authorList>
    </citation>
    <scope>NUCLEOTIDE SEQUENCE [LARGE SCALE GENOMIC DNA]</scope>
    <source>
        <strain evidence="1 2">COM-B</strain>
    </source>
</reference>
<gene>
    <name evidence="1" type="ORF">SE17_03950</name>
</gene>
<dbReference type="EMBL" id="LJCR01000062">
    <property type="protein sequence ID" value="KPV54404.1"/>
    <property type="molecule type" value="Genomic_DNA"/>
</dbReference>
<evidence type="ECO:0008006" key="3">
    <source>
        <dbReference type="Google" id="ProtNLM"/>
    </source>
</evidence>
<protein>
    <recommendedName>
        <fullName evidence="3">Restriction endonuclease</fullName>
    </recommendedName>
</protein>
<accession>A0A0P9FCG7</accession>
<dbReference type="Pfam" id="PF10117">
    <property type="entry name" value="McrBC"/>
    <property type="match status" value="1"/>
</dbReference>
<dbReference type="PANTHER" id="PTHR38733:SF1">
    <property type="entry name" value="TYPE IV METHYL-DIRECTED RESTRICTION ENZYME ECOKMCRBC"/>
    <property type="match status" value="1"/>
</dbReference>
<name>A0A0P9FCG7_9CHLR</name>
<comment type="caution">
    <text evidence="1">The sequence shown here is derived from an EMBL/GenBank/DDBJ whole genome shotgun (WGS) entry which is preliminary data.</text>
</comment>
<sequence length="441" mass="51357">MQRAITLFEHETAPFDWSDRHLIQLEQLRTTVGSDVLRATTRHGQRVLQATQYVGIVRMGRETIQILPKIYRSDTSADPQSRERAATRNLLHMLVYAGQIDIREQELAALMQRDTDWFETLTRIFATHLAKEWQRGPTRSYQVLEDDLTILKGTWRISQQIRRPDRRHMFAVAYDEFTIDNQLNRILRYVVECLWRQTRDHNNRRMLGNLRQWMESVTLLPAVRALDAPPELITRLNQRYKPLLNLARLFLGVGGFQLAMGDADHFTLVFDMNLLFEAFIAGFIGRHRAHVLPSALQDCNLLVQTRGATRYLARIEGTGVFLLKPDLAFQQGTTFVLLLDTKYKTLDTRVRNLGVSQADVYQMFAYAQRYDAAKVLLLYPQHETMTVPLRRIFQLEGTTDRQIVVATLNIRVDLAKKDDRACLIRELYETLYQEIAPWPQQ</sequence>
<organism evidence="1 2">
    <name type="scientific">Kouleothrix aurantiaca</name>
    <dbReference type="NCBI Taxonomy" id="186479"/>
    <lineage>
        <taxon>Bacteria</taxon>
        <taxon>Bacillati</taxon>
        <taxon>Chloroflexota</taxon>
        <taxon>Chloroflexia</taxon>
        <taxon>Chloroflexales</taxon>
        <taxon>Roseiflexineae</taxon>
        <taxon>Roseiflexaceae</taxon>
        <taxon>Kouleothrix</taxon>
    </lineage>
</organism>
<dbReference type="InterPro" id="IPR019292">
    <property type="entry name" value="McrC"/>
</dbReference>
<proteinExistence type="predicted"/>
<evidence type="ECO:0000313" key="2">
    <source>
        <dbReference type="Proteomes" id="UP000050509"/>
    </source>
</evidence>
<dbReference type="Proteomes" id="UP000050509">
    <property type="component" value="Unassembled WGS sequence"/>
</dbReference>
<dbReference type="PANTHER" id="PTHR38733">
    <property type="entry name" value="PROTEIN MCRC"/>
    <property type="match status" value="1"/>
</dbReference>